<comment type="caution">
    <text evidence="1">The sequence shown here is derived from an EMBL/GenBank/DDBJ whole genome shotgun (WGS) entry which is preliminary data.</text>
</comment>
<proteinExistence type="predicted"/>
<sequence length="98" mass="11278">IHLCKKLPFNTVNHRLTDQLIRSATSIGANYREANETDTKKDFKNKITVSKKESKETIYWLELILEANGNIKDEIFPLLDESKQLIKILASIYAKTNV</sequence>
<name>A0A2M7BR32_9BACT</name>
<dbReference type="InterPro" id="IPR036583">
    <property type="entry name" value="23S_rRNA_IVS_sf"/>
</dbReference>
<dbReference type="NCBIfam" id="TIGR02436">
    <property type="entry name" value="four helix bundle protein"/>
    <property type="match status" value="1"/>
</dbReference>
<dbReference type="SUPFAM" id="SSF158446">
    <property type="entry name" value="IVS-encoded protein-like"/>
    <property type="match status" value="1"/>
</dbReference>
<dbReference type="InterPro" id="IPR012657">
    <property type="entry name" value="23S_rRNA-intervening_sequence"/>
</dbReference>
<dbReference type="Proteomes" id="UP000230119">
    <property type="component" value="Unassembled WGS sequence"/>
</dbReference>
<dbReference type="PANTHER" id="PTHR38471">
    <property type="entry name" value="FOUR HELIX BUNDLE PROTEIN"/>
    <property type="match status" value="1"/>
</dbReference>
<dbReference type="EMBL" id="PEVA01000225">
    <property type="protein sequence ID" value="PIV07934.1"/>
    <property type="molecule type" value="Genomic_DNA"/>
</dbReference>
<dbReference type="PIRSF" id="PIRSF035652">
    <property type="entry name" value="CHP02436"/>
    <property type="match status" value="1"/>
</dbReference>
<dbReference type="AlphaFoldDB" id="A0A2M7BR32"/>
<reference evidence="2" key="1">
    <citation type="submission" date="2017-09" db="EMBL/GenBank/DDBJ databases">
        <title>Depth-based differentiation of microbial function through sediment-hosted aquifers and enrichment of novel symbionts in the deep terrestrial subsurface.</title>
        <authorList>
            <person name="Probst A.J."/>
            <person name="Ladd B."/>
            <person name="Jarett J.K."/>
            <person name="Geller-Mcgrath D.E."/>
            <person name="Sieber C.M.K."/>
            <person name="Emerson J.B."/>
            <person name="Anantharaman K."/>
            <person name="Thomas B.C."/>
            <person name="Malmstrom R."/>
            <person name="Stieglmeier M."/>
            <person name="Klingl A."/>
            <person name="Woyke T."/>
            <person name="Ryan C.M."/>
            <person name="Banfield J.F."/>
        </authorList>
    </citation>
    <scope>NUCLEOTIDE SEQUENCE [LARGE SCALE GENOMIC DNA]</scope>
</reference>
<feature type="non-terminal residue" evidence="1">
    <location>
        <position position="1"/>
    </location>
</feature>
<dbReference type="Pfam" id="PF05635">
    <property type="entry name" value="23S_rRNA_IVP"/>
    <property type="match status" value="1"/>
</dbReference>
<gene>
    <name evidence="1" type="ORF">COS52_05385</name>
</gene>
<dbReference type="PANTHER" id="PTHR38471:SF2">
    <property type="entry name" value="FOUR HELIX BUNDLE PROTEIN"/>
    <property type="match status" value="1"/>
</dbReference>
<evidence type="ECO:0000313" key="2">
    <source>
        <dbReference type="Proteomes" id="UP000230119"/>
    </source>
</evidence>
<evidence type="ECO:0000313" key="1">
    <source>
        <dbReference type="EMBL" id="PIV07934.1"/>
    </source>
</evidence>
<accession>A0A2M7BR32</accession>
<dbReference type="Gene3D" id="1.20.1440.60">
    <property type="entry name" value="23S rRNA-intervening sequence"/>
    <property type="match status" value="1"/>
</dbReference>
<organism evidence="1 2">
    <name type="scientific">Candidatus Roizmanbacteria bacterium CG03_land_8_20_14_0_80_39_12</name>
    <dbReference type="NCBI Taxonomy" id="1974847"/>
    <lineage>
        <taxon>Bacteria</taxon>
        <taxon>Candidatus Roizmaniibacteriota</taxon>
    </lineage>
</organism>
<protein>
    <submittedName>
        <fullName evidence="1">Four helix bundle protein</fullName>
    </submittedName>
</protein>